<dbReference type="CDD" id="cd00063">
    <property type="entry name" value="FN3"/>
    <property type="match status" value="2"/>
</dbReference>
<evidence type="ECO:0000313" key="6">
    <source>
        <dbReference type="Proteomes" id="UP000653454"/>
    </source>
</evidence>
<comment type="caution">
    <text evidence="5">The sequence shown here is derived from an EMBL/GenBank/DDBJ whole genome shotgun (WGS) entry which is preliminary data.</text>
</comment>
<dbReference type="CDD" id="cd00096">
    <property type="entry name" value="Ig"/>
    <property type="match status" value="1"/>
</dbReference>
<dbReference type="PROSITE" id="PS50853">
    <property type="entry name" value="FN3"/>
    <property type="match status" value="2"/>
</dbReference>
<dbReference type="GO" id="GO:0030154">
    <property type="term" value="P:cell differentiation"/>
    <property type="evidence" value="ECO:0007669"/>
    <property type="project" value="UniProtKB-ARBA"/>
</dbReference>
<keyword evidence="6" id="KW-1185">Reference proteome</keyword>
<feature type="region of interest" description="Disordered" evidence="2">
    <location>
        <begin position="845"/>
        <end position="873"/>
    </location>
</feature>
<dbReference type="EMBL" id="CAJHNJ030000237">
    <property type="protein sequence ID" value="CAG9137421.1"/>
    <property type="molecule type" value="Genomic_DNA"/>
</dbReference>
<evidence type="ECO:0000256" key="1">
    <source>
        <dbReference type="ARBA" id="ARBA00022737"/>
    </source>
</evidence>
<evidence type="ECO:0000313" key="5">
    <source>
        <dbReference type="EMBL" id="CAG9137421.1"/>
    </source>
</evidence>
<organism evidence="5 6">
    <name type="scientific">Plutella xylostella</name>
    <name type="common">Diamondback moth</name>
    <name type="synonym">Plutella maculipennis</name>
    <dbReference type="NCBI Taxonomy" id="51655"/>
    <lineage>
        <taxon>Eukaryota</taxon>
        <taxon>Metazoa</taxon>
        <taxon>Ecdysozoa</taxon>
        <taxon>Arthropoda</taxon>
        <taxon>Hexapoda</taxon>
        <taxon>Insecta</taxon>
        <taxon>Pterygota</taxon>
        <taxon>Neoptera</taxon>
        <taxon>Endopterygota</taxon>
        <taxon>Lepidoptera</taxon>
        <taxon>Glossata</taxon>
        <taxon>Ditrysia</taxon>
        <taxon>Yponomeutoidea</taxon>
        <taxon>Plutellidae</taxon>
        <taxon>Plutella</taxon>
    </lineage>
</organism>
<proteinExistence type="predicted"/>
<dbReference type="PROSITE" id="PS50835">
    <property type="entry name" value="IG_LIKE"/>
    <property type="match status" value="2"/>
</dbReference>
<reference evidence="5" key="1">
    <citation type="submission" date="2020-11" db="EMBL/GenBank/DDBJ databases">
        <authorList>
            <person name="Whiteford S."/>
        </authorList>
    </citation>
    <scope>NUCLEOTIDE SEQUENCE</scope>
</reference>
<dbReference type="InterPro" id="IPR003599">
    <property type="entry name" value="Ig_sub"/>
</dbReference>
<feature type="compositionally biased region" description="Pro residues" evidence="2">
    <location>
        <begin position="562"/>
        <end position="577"/>
    </location>
</feature>
<evidence type="ECO:0000259" key="3">
    <source>
        <dbReference type="PROSITE" id="PS50835"/>
    </source>
</evidence>
<feature type="region of interest" description="Disordered" evidence="2">
    <location>
        <begin position="672"/>
        <end position="693"/>
    </location>
</feature>
<evidence type="ECO:0000259" key="4">
    <source>
        <dbReference type="PROSITE" id="PS50853"/>
    </source>
</evidence>
<feature type="region of interest" description="Disordered" evidence="2">
    <location>
        <begin position="708"/>
        <end position="829"/>
    </location>
</feature>
<evidence type="ECO:0000256" key="2">
    <source>
        <dbReference type="SAM" id="MobiDB-lite"/>
    </source>
</evidence>
<protein>
    <submittedName>
        <fullName evidence="5">(diamondback moth) hypothetical protein</fullName>
    </submittedName>
</protein>
<feature type="domain" description="Ig-like" evidence="3">
    <location>
        <begin position="205"/>
        <end position="302"/>
    </location>
</feature>
<dbReference type="InterPro" id="IPR036179">
    <property type="entry name" value="Ig-like_dom_sf"/>
</dbReference>
<feature type="compositionally biased region" description="Basic and acidic residues" evidence="2">
    <location>
        <begin position="852"/>
        <end position="869"/>
    </location>
</feature>
<feature type="domain" description="Fibronectin type-III" evidence="4">
    <location>
        <begin position="402"/>
        <end position="498"/>
    </location>
</feature>
<dbReference type="Proteomes" id="UP000653454">
    <property type="component" value="Unassembled WGS sequence"/>
</dbReference>
<dbReference type="Pfam" id="PF07679">
    <property type="entry name" value="I-set"/>
    <property type="match status" value="2"/>
</dbReference>
<dbReference type="PRINTS" id="PR00014">
    <property type="entry name" value="FNTYPEIII"/>
</dbReference>
<feature type="region of interest" description="Disordered" evidence="2">
    <location>
        <begin position="599"/>
        <end position="638"/>
    </location>
</feature>
<dbReference type="SMART" id="SM00060">
    <property type="entry name" value="FN3"/>
    <property type="match status" value="2"/>
</dbReference>
<dbReference type="SMART" id="SM00408">
    <property type="entry name" value="IGc2"/>
    <property type="match status" value="2"/>
</dbReference>
<dbReference type="SUPFAM" id="SSF48726">
    <property type="entry name" value="Immunoglobulin"/>
    <property type="match status" value="2"/>
</dbReference>
<feature type="compositionally biased region" description="Low complexity" evidence="2">
    <location>
        <begin position="111"/>
        <end position="123"/>
    </location>
</feature>
<feature type="region of interest" description="Disordered" evidence="2">
    <location>
        <begin position="968"/>
        <end position="994"/>
    </location>
</feature>
<feature type="region of interest" description="Disordered" evidence="2">
    <location>
        <begin position="54"/>
        <end position="123"/>
    </location>
</feature>
<feature type="compositionally biased region" description="Basic and acidic residues" evidence="2">
    <location>
        <begin position="980"/>
        <end position="991"/>
    </location>
</feature>
<dbReference type="FunFam" id="2.60.40.10:FF:000612">
    <property type="entry name" value="palladin isoform X1"/>
    <property type="match status" value="1"/>
</dbReference>
<keyword evidence="1" id="KW-0677">Repeat</keyword>
<dbReference type="InterPro" id="IPR036116">
    <property type="entry name" value="FN3_sf"/>
</dbReference>
<dbReference type="Gene3D" id="2.60.40.10">
    <property type="entry name" value="Immunoglobulins"/>
    <property type="match status" value="4"/>
</dbReference>
<dbReference type="FunFam" id="2.60.40.10:FF:001223">
    <property type="entry name" value="Sidekick cell adhesion molecule 1"/>
    <property type="match status" value="1"/>
</dbReference>
<feature type="compositionally biased region" description="Gly residues" evidence="2">
    <location>
        <begin position="63"/>
        <end position="73"/>
    </location>
</feature>
<dbReference type="InterPro" id="IPR003961">
    <property type="entry name" value="FN3_dom"/>
</dbReference>
<dbReference type="PANTHER" id="PTHR13817">
    <property type="entry name" value="TITIN"/>
    <property type="match status" value="1"/>
</dbReference>
<dbReference type="InterPro" id="IPR013098">
    <property type="entry name" value="Ig_I-set"/>
</dbReference>
<dbReference type="InterPro" id="IPR007110">
    <property type="entry name" value="Ig-like_dom"/>
</dbReference>
<sequence>MRNERATLRNRAAPVPNSRRGGRFTHQPPTNLQPNPLCHPKNVFLSKFKPNNKATQKSALASRGGGAGAGGGRAAARHQCEPARAAAAMGNQHSGANAAHKPRKNVHWKSAGAPGRPGRPEAAPAGEEAHAAAVRWAGAGDGGAPLLGYQLECRRDAGPWLRTQPPLVPRPELVLTDLVPPHTYRFRVAAINAVGQSPYSEESEPYTTASQRAPLFHAPLADVTALENEKTEFRVSFVGSPPPTVAWFKDGYEIFSSRRTAITTDDCSSVLVFHQTLPSDEGEIKCTATNRAGHAVTKARLALEAAPQLRYPRQYENGLLYEINETILLKTSIVGKPAPSIEWRHDGQPLASGPRVEVVTRPDVTTLKISAAQRGDRGEYQVVARNSIGEDSAAFLVTVTAPPEPPRRVSVARQLDKSVTLAWQPPEDDGGCRVQNYVVEYYRAGWDVWLKATTSRKTSVTLFDLIEGSEYRFRVKAESPYGMSAPSEQSAAVRVPGRAVDMECLAAEARIISSTLAREEAPPAPASTTFNAISPQSLAPASPAPAPVSPAPRRRRAHTTPAPAPAPAPQPPPPPPARAAEPAPRQQDDEFMLVLYPDAKDSKDTAEDKAEKRKSFQLDLEDALSPPPLSLSAPDLTARGPPPFPALRHACSSTELLHERAMARFYRAVALQEQRQHPPPRAPSEDTVVVTPASHRAPEIIIKSDSVEDREYVYSSRQASQEKEDNRWNSFDEDYTASTVTSDEDEDEGGSLADERRYSEEEETYSPRGKLASPSPEPPRAPLKPLPLPDPNFVPKPILKRRGSDIVEPPKIEEEKPPPPPEEKPKKDEKLTIFKKITKMPKQKIPFPKLLSKKEPAKIPEKKEEEVQKTAKTNAVQDKVSDEGRTVIDYYSNIVKVYGGQKKPTTHLYLKTEELKSAAEKQQQERKAKVVTKTKKAAAVKPAANSIKAAAPKTKAVNSVTKAVNSVAKDKQLKPVQKQKSVEKDKVDEKPKLKRRVVGPAAGAEEARGGEGVQQIVLRSAERATVVTIDYSELEARAQRTVRSAIDHLVDGCLLLLAFWLYVFEDERLAIPPLALIICRQCEAWLRGAPAALRRLLPRRPA</sequence>
<dbReference type="AlphaFoldDB" id="A0A8S4GC20"/>
<dbReference type="SUPFAM" id="SSF49265">
    <property type="entry name" value="Fibronectin type III"/>
    <property type="match status" value="2"/>
</dbReference>
<name>A0A8S4GC20_PLUXY</name>
<feature type="domain" description="Ig-like" evidence="3">
    <location>
        <begin position="307"/>
        <end position="400"/>
    </location>
</feature>
<gene>
    <name evidence="5" type="ORF">PLXY2_LOCUS15677</name>
</gene>
<dbReference type="InterPro" id="IPR050964">
    <property type="entry name" value="Striated_Muscle_Regulatory"/>
</dbReference>
<feature type="region of interest" description="Disordered" evidence="2">
    <location>
        <begin position="518"/>
        <end position="585"/>
    </location>
</feature>
<dbReference type="Pfam" id="PF00041">
    <property type="entry name" value="fn3"/>
    <property type="match status" value="2"/>
</dbReference>
<dbReference type="PANTHER" id="PTHR13817:SF167">
    <property type="entry name" value="MYOMESIN AND MYOSIN BINDING PROTEIN"/>
    <property type="match status" value="1"/>
</dbReference>
<dbReference type="SMART" id="SM00409">
    <property type="entry name" value="IG"/>
    <property type="match status" value="2"/>
</dbReference>
<accession>A0A8S4GC20</accession>
<feature type="region of interest" description="Disordered" evidence="2">
    <location>
        <begin position="1"/>
        <end position="37"/>
    </location>
</feature>
<feature type="compositionally biased region" description="Pro residues" evidence="2">
    <location>
        <begin position="775"/>
        <end position="794"/>
    </location>
</feature>
<feature type="compositionally biased region" description="Basic and acidic residues" evidence="2">
    <location>
        <begin position="599"/>
        <end position="616"/>
    </location>
</feature>
<dbReference type="InterPro" id="IPR013783">
    <property type="entry name" value="Ig-like_fold"/>
</dbReference>
<feature type="domain" description="Fibronectin type-III" evidence="4">
    <location>
        <begin position="116"/>
        <end position="211"/>
    </location>
</feature>
<dbReference type="GO" id="GO:0009653">
    <property type="term" value="P:anatomical structure morphogenesis"/>
    <property type="evidence" value="ECO:0007669"/>
    <property type="project" value="UniProtKB-ARBA"/>
</dbReference>
<dbReference type="InterPro" id="IPR003598">
    <property type="entry name" value="Ig_sub2"/>
</dbReference>
<feature type="compositionally biased region" description="Basic and acidic residues" evidence="2">
    <location>
        <begin position="802"/>
        <end position="829"/>
    </location>
</feature>
<feature type="compositionally biased region" description="Low complexity" evidence="2">
    <location>
        <begin position="532"/>
        <end position="541"/>
    </location>
</feature>